<dbReference type="EMBL" id="JAKNCT010000002">
    <property type="protein sequence ID" value="MCG5030258.1"/>
    <property type="molecule type" value="Genomic_DNA"/>
</dbReference>
<comment type="subcellular location">
    <subcellularLocation>
        <location evidence="2">Cytoplasm</location>
    </subcellularLocation>
    <text evidence="2">Associated with two foci at the outer edges of the nucleoid region in young cells, and at four foci within both cell halves in older cells.</text>
</comment>
<name>A0ABS9MNR4_9BURK</name>
<dbReference type="PANTHER" id="PTHR33969:SF2">
    <property type="entry name" value="SEGREGATION AND CONDENSATION PROTEIN A"/>
    <property type="match status" value="1"/>
</dbReference>
<keyword evidence="2" id="KW-0963">Cytoplasm</keyword>
<keyword evidence="2" id="KW-0131">Cell cycle</keyword>
<keyword evidence="2" id="KW-0159">Chromosome partition</keyword>
<protein>
    <recommendedName>
        <fullName evidence="1 2">Segregation and condensation protein A</fullName>
    </recommendedName>
</protein>
<evidence type="ECO:0000256" key="1">
    <source>
        <dbReference type="ARBA" id="ARBA00044777"/>
    </source>
</evidence>
<dbReference type="Proteomes" id="UP001297600">
    <property type="component" value="Unassembled WGS sequence"/>
</dbReference>
<reference evidence="3 4" key="1">
    <citation type="submission" date="2022-02" db="EMBL/GenBank/DDBJ databases">
        <title>Mesosutterella porci, a novel member of the family Sutterellaceae from pig feces.</title>
        <authorList>
            <person name="Wylensek D."/>
            <person name="Clavel T."/>
        </authorList>
    </citation>
    <scope>NUCLEOTIDE SEQUENCE [LARGE SCALE GENOMIC DNA]</scope>
    <source>
        <strain evidence="4">oilRF-744-wt-GAM-9</strain>
    </source>
</reference>
<comment type="similarity">
    <text evidence="2">Belongs to the ScpA family.</text>
</comment>
<sequence length="276" mass="31190">MDAAAQPQDTLLPSEDPVAKLYGVPMSRLPDGLYIPPDALVVFLRSFEGPLDLLLYLIRRQKFDIMDIPMATLTQQYVAYVELIRAHNLDLAGDYLVMAAYLTSIKSQLLLPVRKTDTGEEAEDPKAELMRRLIEYEKIKRGAQELDELPICGRDFSEVSVRLEEADDERLPEVSLSELQSAWARVLKGLALRGNHSVSREELSIREYMSRTLRELQAKPYIEFSALISESRTPREALVFFLAILELAKEELVHITQAAPFAPIWLTASAAPESLF</sequence>
<gene>
    <name evidence="2" type="primary">scpA</name>
    <name evidence="3" type="ORF">MAF45_02145</name>
</gene>
<dbReference type="PANTHER" id="PTHR33969">
    <property type="entry name" value="SEGREGATION AND CONDENSATION PROTEIN A"/>
    <property type="match status" value="1"/>
</dbReference>
<dbReference type="Gene3D" id="6.10.250.2410">
    <property type="match status" value="1"/>
</dbReference>
<comment type="caution">
    <text evidence="3">The sequence shown here is derived from an EMBL/GenBank/DDBJ whole genome shotgun (WGS) entry which is preliminary data.</text>
</comment>
<dbReference type="RefSeq" id="WP_237977913.1">
    <property type="nucleotide sequence ID" value="NZ_JAKNCT010000002.1"/>
</dbReference>
<evidence type="ECO:0000313" key="4">
    <source>
        <dbReference type="Proteomes" id="UP001297600"/>
    </source>
</evidence>
<evidence type="ECO:0000313" key="3">
    <source>
        <dbReference type="EMBL" id="MCG5030258.1"/>
    </source>
</evidence>
<dbReference type="InterPro" id="IPR003768">
    <property type="entry name" value="ScpA"/>
</dbReference>
<keyword evidence="2" id="KW-0132">Cell division</keyword>
<comment type="function">
    <text evidence="2">Participates in chromosomal partition during cell division. May act via the formation of a condensin-like complex containing Smc and ScpB that pull DNA away from mid-cell into both cell halves.</text>
</comment>
<proteinExistence type="inferred from homology"/>
<evidence type="ECO:0000256" key="2">
    <source>
        <dbReference type="HAMAP-Rule" id="MF_01805"/>
    </source>
</evidence>
<comment type="subunit">
    <text evidence="2">Component of a cohesin-like complex composed of ScpA, ScpB and the Smc homodimer, in which ScpA and ScpB bind to the head domain of Smc. The presence of the three proteins is required for the association of the complex with DNA.</text>
</comment>
<accession>A0ABS9MNR4</accession>
<dbReference type="HAMAP" id="MF_01805">
    <property type="entry name" value="ScpA"/>
    <property type="match status" value="1"/>
</dbReference>
<organism evidence="3 4">
    <name type="scientific">Mesosutterella porci</name>
    <dbReference type="NCBI Taxonomy" id="2915351"/>
    <lineage>
        <taxon>Bacteria</taxon>
        <taxon>Pseudomonadati</taxon>
        <taxon>Pseudomonadota</taxon>
        <taxon>Betaproteobacteria</taxon>
        <taxon>Burkholderiales</taxon>
        <taxon>Sutterellaceae</taxon>
        <taxon>Mesosutterella</taxon>
    </lineage>
</organism>
<dbReference type="Pfam" id="PF02616">
    <property type="entry name" value="SMC_ScpA"/>
    <property type="match status" value="1"/>
</dbReference>
<keyword evidence="4" id="KW-1185">Reference proteome</keyword>